<dbReference type="AlphaFoldDB" id="A0A644TXJ9"/>
<protein>
    <submittedName>
        <fullName evidence="1">Uncharacterized protein</fullName>
    </submittedName>
</protein>
<reference evidence="1" key="1">
    <citation type="submission" date="2019-08" db="EMBL/GenBank/DDBJ databases">
        <authorList>
            <person name="Kucharzyk K."/>
            <person name="Murdoch R.W."/>
            <person name="Higgins S."/>
            <person name="Loffler F."/>
        </authorList>
    </citation>
    <scope>NUCLEOTIDE SEQUENCE</scope>
</reference>
<sequence length="38" mass="3888">MLIVMVGFSAGALALLAEADRHGGAVLAEQGFALRPSF</sequence>
<accession>A0A644TXJ9</accession>
<proteinExistence type="predicted"/>
<gene>
    <name evidence="1" type="ORF">SDC9_17435</name>
</gene>
<name>A0A644TXJ9_9ZZZZ</name>
<dbReference type="EMBL" id="VSSQ01000060">
    <property type="protein sequence ID" value="MPL71658.1"/>
    <property type="molecule type" value="Genomic_DNA"/>
</dbReference>
<organism evidence="1">
    <name type="scientific">bioreactor metagenome</name>
    <dbReference type="NCBI Taxonomy" id="1076179"/>
    <lineage>
        <taxon>unclassified sequences</taxon>
        <taxon>metagenomes</taxon>
        <taxon>ecological metagenomes</taxon>
    </lineage>
</organism>
<comment type="caution">
    <text evidence="1">The sequence shown here is derived from an EMBL/GenBank/DDBJ whole genome shotgun (WGS) entry which is preliminary data.</text>
</comment>
<evidence type="ECO:0000313" key="1">
    <source>
        <dbReference type="EMBL" id="MPL71658.1"/>
    </source>
</evidence>